<organism evidence="3 4">
    <name type="scientific">Leptosia nina</name>
    <dbReference type="NCBI Taxonomy" id="320188"/>
    <lineage>
        <taxon>Eukaryota</taxon>
        <taxon>Metazoa</taxon>
        <taxon>Ecdysozoa</taxon>
        <taxon>Arthropoda</taxon>
        <taxon>Hexapoda</taxon>
        <taxon>Insecta</taxon>
        <taxon>Pterygota</taxon>
        <taxon>Neoptera</taxon>
        <taxon>Endopterygota</taxon>
        <taxon>Lepidoptera</taxon>
        <taxon>Glossata</taxon>
        <taxon>Ditrysia</taxon>
        <taxon>Papilionoidea</taxon>
        <taxon>Pieridae</taxon>
        <taxon>Pierinae</taxon>
        <taxon>Leptosia</taxon>
    </lineage>
</organism>
<evidence type="ECO:0000256" key="1">
    <source>
        <dbReference type="SAM" id="MobiDB-lite"/>
    </source>
</evidence>
<dbReference type="CDD" id="cd01650">
    <property type="entry name" value="RT_nLTR_like"/>
    <property type="match status" value="1"/>
</dbReference>
<feature type="domain" description="Reverse transcriptase" evidence="2">
    <location>
        <begin position="432"/>
        <end position="697"/>
    </location>
</feature>
<dbReference type="InterPro" id="IPR036691">
    <property type="entry name" value="Endo/exonu/phosph_ase_sf"/>
</dbReference>
<protein>
    <recommendedName>
        <fullName evidence="2">Reverse transcriptase domain-containing protein</fullName>
    </recommendedName>
</protein>
<reference evidence="3 4" key="1">
    <citation type="submission" date="2023-11" db="EMBL/GenBank/DDBJ databases">
        <authorList>
            <person name="Okamura Y."/>
        </authorList>
    </citation>
    <scope>NUCLEOTIDE SEQUENCE [LARGE SCALE GENOMIC DNA]</scope>
</reference>
<dbReference type="Pfam" id="PF00078">
    <property type="entry name" value="RVT_1"/>
    <property type="match status" value="1"/>
</dbReference>
<dbReference type="PANTHER" id="PTHR19446">
    <property type="entry name" value="REVERSE TRANSCRIPTASES"/>
    <property type="match status" value="1"/>
</dbReference>
<dbReference type="SUPFAM" id="SSF56219">
    <property type="entry name" value="DNase I-like"/>
    <property type="match status" value="1"/>
</dbReference>
<comment type="caution">
    <text evidence="3">The sequence shown here is derived from an EMBL/GenBank/DDBJ whole genome shotgun (WGS) entry which is preliminary data.</text>
</comment>
<name>A0AAV1JSC2_9NEOP</name>
<feature type="region of interest" description="Disordered" evidence="1">
    <location>
        <begin position="1056"/>
        <end position="1078"/>
    </location>
</feature>
<accession>A0AAV1JSC2</accession>
<dbReference type="SUPFAM" id="SSF56672">
    <property type="entry name" value="DNA/RNA polymerases"/>
    <property type="match status" value="1"/>
</dbReference>
<dbReference type="Gene3D" id="3.60.10.10">
    <property type="entry name" value="Endonuclease/exonuclease/phosphatase"/>
    <property type="match status" value="1"/>
</dbReference>
<dbReference type="GO" id="GO:0071897">
    <property type="term" value="P:DNA biosynthetic process"/>
    <property type="evidence" value="ECO:0007669"/>
    <property type="project" value="UniProtKB-ARBA"/>
</dbReference>
<dbReference type="Pfam" id="PF14529">
    <property type="entry name" value="Exo_endo_phos_2"/>
    <property type="match status" value="1"/>
</dbReference>
<evidence type="ECO:0000313" key="4">
    <source>
        <dbReference type="Proteomes" id="UP001497472"/>
    </source>
</evidence>
<dbReference type="GO" id="GO:0003824">
    <property type="term" value="F:catalytic activity"/>
    <property type="evidence" value="ECO:0007669"/>
    <property type="project" value="InterPro"/>
</dbReference>
<proteinExistence type="predicted"/>
<dbReference type="InterPro" id="IPR005135">
    <property type="entry name" value="Endo/exonuclease/phosphatase"/>
</dbReference>
<dbReference type="EMBL" id="CAVLEF010000104">
    <property type="protein sequence ID" value="CAK1550987.1"/>
    <property type="molecule type" value="Genomic_DNA"/>
</dbReference>
<dbReference type="InterPro" id="IPR043502">
    <property type="entry name" value="DNA/RNA_pol_sf"/>
</dbReference>
<dbReference type="InterPro" id="IPR000477">
    <property type="entry name" value="RT_dom"/>
</dbReference>
<evidence type="ECO:0000313" key="3">
    <source>
        <dbReference type="EMBL" id="CAK1550987.1"/>
    </source>
</evidence>
<dbReference type="AlphaFoldDB" id="A0AAV1JSC2"/>
<dbReference type="Proteomes" id="UP001497472">
    <property type="component" value="Unassembled WGS sequence"/>
</dbReference>
<gene>
    <name evidence="3" type="ORF">LNINA_LOCUS10172</name>
</gene>
<keyword evidence="4" id="KW-1185">Reference proteome</keyword>
<sequence length="1078" mass="119185">MVQEQYTRAGLPGLLQQDVSAKAGILVLRRTAILRMNHLTTSHCSVAQVELRTGLVYLVSAYFQYSDDIQPHIRHLERVLEALKGEPVIIAVDTNTHSSLWHSREEQLRGRGRTAEERREALEAFILAKGLTVNNLEGEPETFCSPNGASNIDATLSTRSVKIGDWRGVARVLGGGRSVDEEPARFRDRGVDWAAFRSDLSLRVGRISFQASAGKVCGAFSSAVVCSAKKCLGLRKNKRGREGYEWWNGQLDSLRRIHNKLRRDWQQSRRAGGLHEEETKRRFHQARAEYRGAMREAEATHFRRLAEGGNEDPWGLAYRVASGRVRPPPGVIDGLRLAQGFAGGLGDAMSGILTVMCPDDDPAGDSPCHAELRLEAASVPPGRIQKPPNRSILGRIIKELPNKAPGLDGITARIVRVVWGVAEAEMSLMYARCIREGVFPEVWKSGRLVVIPKGNGKPLTDPKAYRPVTLLPVLGKILEKLICECTPGLYGRISAHQHGFMPGRSTVSALNTVLGLVRGSAFKYVQAIMLDISGAFDNAWWPMMLCKFKEGGCPPNIYRLLRSYFTKRRVGMFAGSVVVWKDATMGCPQGSVLGPTLWNILVDDLLRMAVPTGVTLVAYADDVTVLVEANSRAEIERKAAATLELAVQWGERNRLMFSLAKTQSITLKGKLQRPPVVRLGGESVRSVTSAKLLGVVLDDRGTFAEHAGDIGDRAGRCFGKMSRVSASSWGVRYHALRAIYQGTFVATITYAAAVWFDRALSYVVASRLLRSQRAALVLLTKAYRTTSTPALAVLGGVLPADLEVYRAGKVQATRGDRAKAELAKFRKEIHSEVVSMWQERWEAEERGRDLQRFFPCVRGRLRAKWVSPDYVTSQLLAGHGAFNGRLRDLGLRSEGECPCGSAEEYRDHVLWECEMYESERREMVSALEVDECRPVYFGDLVTSEGNFAAFRNQRRNEYGAKEAEWSLFARIREPDRRRRGVLCVSTAPPVGRMCLRDSVSAFVGSQESAPVIRQEQSRCISRSFGRDPVRMAERSVGPWEGGGLCPYLLSSETTAKGTGLGESAGKEDPVELDSSLAL</sequence>
<dbReference type="PROSITE" id="PS50878">
    <property type="entry name" value="RT_POL"/>
    <property type="match status" value="1"/>
</dbReference>
<evidence type="ECO:0000259" key="2">
    <source>
        <dbReference type="PROSITE" id="PS50878"/>
    </source>
</evidence>